<dbReference type="Gene3D" id="6.20.200.10">
    <property type="entry name" value="Inscuteable LGN-binding domain"/>
    <property type="match status" value="1"/>
</dbReference>
<accession>A0A6P4YUU2</accession>
<dbReference type="PANTHER" id="PTHR21386">
    <property type="entry name" value="INSCUTEABLE"/>
    <property type="match status" value="1"/>
</dbReference>
<dbReference type="GO" id="GO:0008093">
    <property type="term" value="F:cytoskeletal anchor activity"/>
    <property type="evidence" value="ECO:0007669"/>
    <property type="project" value="TreeGrafter"/>
</dbReference>
<protein>
    <submittedName>
        <fullName evidence="4">Protein inscuteable homolog</fullName>
    </submittedName>
</protein>
<keyword evidence="3" id="KW-1185">Reference proteome</keyword>
<dbReference type="InterPro" id="IPR031938">
    <property type="entry name" value="INSC_LBD"/>
</dbReference>
<dbReference type="GO" id="GO:0045176">
    <property type="term" value="P:apical protein localization"/>
    <property type="evidence" value="ECO:0007669"/>
    <property type="project" value="TreeGrafter"/>
</dbReference>
<feature type="domain" description="Protein inscuteable homologue C-terminal" evidence="2">
    <location>
        <begin position="94"/>
        <end position="543"/>
    </location>
</feature>
<dbReference type="CDD" id="cd21966">
    <property type="entry name" value="INSC_LBD"/>
    <property type="match status" value="1"/>
</dbReference>
<dbReference type="Pfam" id="PF19427">
    <property type="entry name" value="Insc_C"/>
    <property type="match status" value="1"/>
</dbReference>
<evidence type="ECO:0000313" key="4">
    <source>
        <dbReference type="RefSeq" id="XP_019621026.1"/>
    </source>
</evidence>
<dbReference type="InterPro" id="IPR039921">
    <property type="entry name" value="Inscuteable"/>
</dbReference>
<dbReference type="AlphaFoldDB" id="A0A6P4YUU2"/>
<dbReference type="OrthoDB" id="5796379at2759"/>
<dbReference type="PANTHER" id="PTHR21386:SF0">
    <property type="entry name" value="PROTEIN INSCUTEABLE HOMOLOG"/>
    <property type="match status" value="1"/>
</dbReference>
<dbReference type="InterPro" id="IPR000225">
    <property type="entry name" value="Armadillo"/>
</dbReference>
<gene>
    <name evidence="4" type="primary">LOC109467464</name>
</gene>
<dbReference type="GO" id="GO:0000132">
    <property type="term" value="P:establishment of mitotic spindle orientation"/>
    <property type="evidence" value="ECO:0007669"/>
    <property type="project" value="TreeGrafter"/>
</dbReference>
<dbReference type="RefSeq" id="XP_019621026.1">
    <property type="nucleotide sequence ID" value="XM_019765467.1"/>
</dbReference>
<dbReference type="SUPFAM" id="SSF48371">
    <property type="entry name" value="ARM repeat"/>
    <property type="match status" value="1"/>
</dbReference>
<dbReference type="GO" id="GO:0009786">
    <property type="term" value="P:regulation of asymmetric cell division"/>
    <property type="evidence" value="ECO:0007669"/>
    <property type="project" value="TreeGrafter"/>
</dbReference>
<dbReference type="GO" id="GO:0045179">
    <property type="term" value="C:apical cortex"/>
    <property type="evidence" value="ECO:0007669"/>
    <property type="project" value="TreeGrafter"/>
</dbReference>
<reference evidence="4" key="1">
    <citation type="submission" date="2025-08" db="UniProtKB">
        <authorList>
            <consortium name="RefSeq"/>
        </authorList>
    </citation>
    <scope>IDENTIFICATION</scope>
    <source>
        <tissue evidence="4">Gonad</tissue>
    </source>
</reference>
<dbReference type="KEGG" id="bbel:109467464"/>
<evidence type="ECO:0000259" key="2">
    <source>
        <dbReference type="Pfam" id="PF19427"/>
    </source>
</evidence>
<dbReference type="InterPro" id="IPR011989">
    <property type="entry name" value="ARM-like"/>
</dbReference>
<dbReference type="Gene3D" id="1.25.10.10">
    <property type="entry name" value="Leucine-rich Repeat Variant"/>
    <property type="match status" value="1"/>
</dbReference>
<dbReference type="InterPro" id="IPR038205">
    <property type="entry name" value="INSC_LBD_sf"/>
</dbReference>
<dbReference type="Proteomes" id="UP000515135">
    <property type="component" value="Unplaced"/>
</dbReference>
<name>A0A6P4YUU2_BRABE</name>
<evidence type="ECO:0000313" key="3">
    <source>
        <dbReference type="Proteomes" id="UP000515135"/>
    </source>
</evidence>
<dbReference type="GeneID" id="109467464"/>
<dbReference type="SMART" id="SM00185">
    <property type="entry name" value="ARM"/>
    <property type="match status" value="4"/>
</dbReference>
<evidence type="ECO:0000259" key="1">
    <source>
        <dbReference type="Pfam" id="PF16748"/>
    </source>
</evidence>
<proteinExistence type="predicted"/>
<dbReference type="InterPro" id="IPR016024">
    <property type="entry name" value="ARM-type_fold"/>
</dbReference>
<dbReference type="InterPro" id="IPR045789">
    <property type="entry name" value="Insc_C"/>
</dbReference>
<organism evidence="3 4">
    <name type="scientific">Branchiostoma belcheri</name>
    <name type="common">Amphioxus</name>
    <dbReference type="NCBI Taxonomy" id="7741"/>
    <lineage>
        <taxon>Eukaryota</taxon>
        <taxon>Metazoa</taxon>
        <taxon>Chordata</taxon>
        <taxon>Cephalochordata</taxon>
        <taxon>Leptocardii</taxon>
        <taxon>Amphioxiformes</taxon>
        <taxon>Branchiostomatidae</taxon>
        <taxon>Branchiostoma</taxon>
    </lineage>
</organism>
<sequence length="543" mass="59931">MAATTGSNVQQKIAEVLEGMTFPAYMNNAENTKISTPVLTDIDSVRQWLEDLRWMTETECMTVLQGKSIQAEDGDSLPSPVRNTKEHIKMVRKRAHIITAECAKLFHKLDKERWKKVHSNALRITCTIRSLLHDISAHSPNLAIDVFQQQQVVMEECAQLIKHVESIGEINGEKPQKLPMVHSLTCLGQAFTRLIDKVLAHEVRIIVEGVADSPSAYCIKASITSLVGVAQGEPQMCHLIVKEGGVRALFTICRQDTANFVKSQALRAVATLCSVPEAIAEVEKVDGVGCLTDILCDPLTTEATRTEVAGVVAQITSPMLDHYRHVSGFIENMEDLLRGLIGLCETASSPEVFLLGSAAIANITFLDSMASEFLARYQVARVLVTSSVRLKVSSIFIKDQLCTVLANVAMLEQCREDIIQCNGVAVLVGFLHEKPPYNKQTERVACERVQQKSAIALARLCKDVITAGVVKQLKGLQRLVELCRKPKERNYSDSVLVACLATLRKLASVCGEDEFSQEDLIQLVQPRLIDSYLICSSLQESFV</sequence>
<feature type="domain" description="Protein inscuteable homologue LGN-binding" evidence="1">
    <location>
        <begin position="41"/>
        <end position="73"/>
    </location>
</feature>
<dbReference type="GO" id="GO:0008356">
    <property type="term" value="P:asymmetric cell division"/>
    <property type="evidence" value="ECO:0007669"/>
    <property type="project" value="InterPro"/>
</dbReference>
<dbReference type="Pfam" id="PF16748">
    <property type="entry name" value="INSC_LBD"/>
    <property type="match status" value="1"/>
</dbReference>